<dbReference type="RefSeq" id="WP_305005336.1">
    <property type="nucleotide sequence ID" value="NZ_JAUQSY010000003.1"/>
</dbReference>
<sequence length="127" mass="14199">MHKYGPYRIEKITITSIRNWILDNEITEEDTILLNSYNFDDLVLEFRATYDKPISEPYHLLGILVDEAVEHAVPLGSILLLKGGNLSSQAHTNSDTMDDGSIIFRCGWCGNVVDESGKLLSSAQEVV</sequence>
<dbReference type="EMBL" id="JAUQSY010000003">
    <property type="protein sequence ID" value="MDO7874018.1"/>
    <property type="molecule type" value="Genomic_DNA"/>
</dbReference>
<dbReference type="Proteomes" id="UP001176429">
    <property type="component" value="Unassembled WGS sequence"/>
</dbReference>
<name>A0ABT9BBU0_9BACT</name>
<keyword evidence="2" id="KW-1185">Reference proteome</keyword>
<proteinExistence type="predicted"/>
<accession>A0ABT9BBU0</accession>
<evidence type="ECO:0000313" key="1">
    <source>
        <dbReference type="EMBL" id="MDO7874018.1"/>
    </source>
</evidence>
<comment type="caution">
    <text evidence="1">The sequence shown here is derived from an EMBL/GenBank/DDBJ whole genome shotgun (WGS) entry which is preliminary data.</text>
</comment>
<protein>
    <submittedName>
        <fullName evidence="1">Uncharacterized protein</fullName>
    </submittedName>
</protein>
<gene>
    <name evidence="1" type="ORF">Q5H93_04670</name>
</gene>
<reference evidence="1" key="1">
    <citation type="submission" date="2023-07" db="EMBL/GenBank/DDBJ databases">
        <authorList>
            <person name="Kim M.K."/>
        </authorList>
    </citation>
    <scope>NUCLEOTIDE SEQUENCE</scope>
    <source>
        <strain evidence="1">ASUV-10-1</strain>
    </source>
</reference>
<evidence type="ECO:0000313" key="2">
    <source>
        <dbReference type="Proteomes" id="UP001176429"/>
    </source>
</evidence>
<organism evidence="1 2">
    <name type="scientific">Hymenobacter aranciens</name>
    <dbReference type="NCBI Taxonomy" id="3063996"/>
    <lineage>
        <taxon>Bacteria</taxon>
        <taxon>Pseudomonadati</taxon>
        <taxon>Bacteroidota</taxon>
        <taxon>Cytophagia</taxon>
        <taxon>Cytophagales</taxon>
        <taxon>Hymenobacteraceae</taxon>
        <taxon>Hymenobacter</taxon>
    </lineage>
</organism>